<dbReference type="PANTHER" id="PTHR43394">
    <property type="entry name" value="ATP-DEPENDENT PERMEASE MDL1, MITOCHONDRIAL"/>
    <property type="match status" value="1"/>
</dbReference>
<dbReference type="PROSITE" id="PS50893">
    <property type="entry name" value="ABC_TRANSPORTER_2"/>
    <property type="match status" value="1"/>
</dbReference>
<dbReference type="Proteomes" id="UP000193623">
    <property type="component" value="Unassembled WGS sequence"/>
</dbReference>
<evidence type="ECO:0000256" key="6">
    <source>
        <dbReference type="ARBA" id="ARBA00022840"/>
    </source>
</evidence>
<name>A0A1Y5T6J0_9RHOB</name>
<dbReference type="FunFam" id="3.40.50.300:FF:000299">
    <property type="entry name" value="ABC transporter ATP-binding protein/permease"/>
    <property type="match status" value="1"/>
</dbReference>
<feature type="domain" description="ABC transmembrane type-1" evidence="11">
    <location>
        <begin position="168"/>
        <end position="446"/>
    </location>
</feature>
<evidence type="ECO:0000313" key="12">
    <source>
        <dbReference type="EMBL" id="SLN56681.1"/>
    </source>
</evidence>
<accession>A0A1Y5T6J0</accession>
<dbReference type="RefSeq" id="WP_085865387.1">
    <property type="nucleotide sequence ID" value="NZ_FWFT01000005.1"/>
</dbReference>
<dbReference type="InterPro" id="IPR027417">
    <property type="entry name" value="P-loop_NTPase"/>
</dbReference>
<dbReference type="SUPFAM" id="SSF52540">
    <property type="entry name" value="P-loop containing nucleoside triphosphate hydrolases"/>
    <property type="match status" value="1"/>
</dbReference>
<feature type="transmembrane region" description="Helical" evidence="9">
    <location>
        <begin position="303"/>
        <end position="320"/>
    </location>
</feature>
<evidence type="ECO:0000313" key="13">
    <source>
        <dbReference type="Proteomes" id="UP000193623"/>
    </source>
</evidence>
<feature type="transmembrane region" description="Helical" evidence="9">
    <location>
        <begin position="168"/>
        <end position="190"/>
    </location>
</feature>
<dbReference type="EMBL" id="FWFT01000005">
    <property type="protein sequence ID" value="SLN56681.1"/>
    <property type="molecule type" value="Genomic_DNA"/>
</dbReference>
<dbReference type="GO" id="GO:0015421">
    <property type="term" value="F:ABC-type oligopeptide transporter activity"/>
    <property type="evidence" value="ECO:0007669"/>
    <property type="project" value="TreeGrafter"/>
</dbReference>
<dbReference type="InterPro" id="IPR036640">
    <property type="entry name" value="ABC1_TM_sf"/>
</dbReference>
<proteinExistence type="predicted"/>
<keyword evidence="2" id="KW-0813">Transport</keyword>
<evidence type="ECO:0000256" key="9">
    <source>
        <dbReference type="SAM" id="Phobius"/>
    </source>
</evidence>
<keyword evidence="8 9" id="KW-0472">Membrane</keyword>
<dbReference type="GO" id="GO:0005886">
    <property type="term" value="C:plasma membrane"/>
    <property type="evidence" value="ECO:0007669"/>
    <property type="project" value="UniProtKB-SubCell"/>
</dbReference>
<evidence type="ECO:0000256" key="1">
    <source>
        <dbReference type="ARBA" id="ARBA00004651"/>
    </source>
</evidence>
<organism evidence="12 13">
    <name type="scientific">Pseudooctadecabacter jejudonensis</name>
    <dbReference type="NCBI Taxonomy" id="1391910"/>
    <lineage>
        <taxon>Bacteria</taxon>
        <taxon>Pseudomonadati</taxon>
        <taxon>Pseudomonadota</taxon>
        <taxon>Alphaproteobacteria</taxon>
        <taxon>Rhodobacterales</taxon>
        <taxon>Paracoccaceae</taxon>
        <taxon>Pseudooctadecabacter</taxon>
    </lineage>
</organism>
<protein>
    <submittedName>
        <fullName evidence="12">Toxin RTX-I translocation ATP-binding protein</fullName>
    </submittedName>
</protein>
<feature type="transmembrane region" description="Helical" evidence="9">
    <location>
        <begin position="397"/>
        <end position="426"/>
    </location>
</feature>
<evidence type="ECO:0000259" key="10">
    <source>
        <dbReference type="PROSITE" id="PS50893"/>
    </source>
</evidence>
<keyword evidence="6 12" id="KW-0067">ATP-binding</keyword>
<dbReference type="AlphaFoldDB" id="A0A1Y5T6J0"/>
<dbReference type="SUPFAM" id="SSF90123">
    <property type="entry name" value="ABC transporter transmembrane region"/>
    <property type="match status" value="1"/>
</dbReference>
<sequence length="712" mass="77768">MQSNNVYFLPDAKKNGHESDLLSGLVQYLGLIGKPITSEELIAGLPVTLEDFGVDDVRRAIQRIGYSSTVKSVGQLTARDLPACIKTHDGRFLTVLRMDGQNFVIAHPVLDDAVWIRTREQMQEDYAGLCIIAAPSTEALEAKHIGKTARGHWFWRHIFRQKWLSIEIVLATLVANCLAIAVSLFSLQVYDRVIPNASFQTLWVLAIGAAIAIVFETVLRISRGRLIDDMGRQVEINASAELMSSLQGMRMNERSAGPAALGSMMREFSSVREFFTATSMGSIADIPFVAVFLGIIYMIAGPVVAVVMTGVCLIVLLSVLTRGRLNRLSQEMQGTNSAQARVLNEVTYGAEAIKLNRAENKFQSDWEDIVHVMSDKTQSMRATAATLAYVSQGLQQAAYISVVVAGVYMVLAGEFTVGAIIAMSILTTRTIAPITQLSGAIAKWQQVKVALKGLTSITSARQERVAGRQYSRRDVLHGTIEIENLRFAYAQDQDTVLSVTKFDVSAGETIGMLGRNGSGKSTLLKILSGLYDFDTGDVRIDGLEMRQIDPVTLRRNIGFLTQDVTLFTGTLRENLTLGPTSADEGMLMTALEFCGLKKMVDRHPLGLDMPVSDGGAGLSVGQRQSLGLARIYLADPQIVLLDEPTAAMDQNLERDVIEALRGWLKGRTCILTTHRTDIVSLCDKVAVMEGGKVALYGDRDDVLGKLSRKQGA</sequence>
<dbReference type="Pfam" id="PF00005">
    <property type="entry name" value="ABC_tran"/>
    <property type="match status" value="1"/>
</dbReference>
<keyword evidence="7 9" id="KW-1133">Transmembrane helix</keyword>
<dbReference type="NCBIfam" id="TIGR03375">
    <property type="entry name" value="type_I_sec_LssB"/>
    <property type="match status" value="1"/>
</dbReference>
<dbReference type="Pfam" id="PF00664">
    <property type="entry name" value="ABC_membrane"/>
    <property type="match status" value="1"/>
</dbReference>
<dbReference type="InterPro" id="IPR017750">
    <property type="entry name" value="ATPase_T1SS"/>
</dbReference>
<dbReference type="InterPro" id="IPR003439">
    <property type="entry name" value="ABC_transporter-like_ATP-bd"/>
</dbReference>
<dbReference type="Gene3D" id="1.20.1560.10">
    <property type="entry name" value="ABC transporter type 1, transmembrane domain"/>
    <property type="match status" value="1"/>
</dbReference>
<dbReference type="InterPro" id="IPR003593">
    <property type="entry name" value="AAA+_ATPase"/>
</dbReference>
<evidence type="ECO:0000256" key="2">
    <source>
        <dbReference type="ARBA" id="ARBA00022448"/>
    </source>
</evidence>
<evidence type="ECO:0000256" key="5">
    <source>
        <dbReference type="ARBA" id="ARBA00022741"/>
    </source>
</evidence>
<feature type="transmembrane region" description="Helical" evidence="9">
    <location>
        <begin position="274"/>
        <end position="297"/>
    </location>
</feature>
<dbReference type="InterPro" id="IPR011527">
    <property type="entry name" value="ABC1_TM_dom"/>
</dbReference>
<keyword evidence="13" id="KW-1185">Reference proteome</keyword>
<evidence type="ECO:0000256" key="3">
    <source>
        <dbReference type="ARBA" id="ARBA00022475"/>
    </source>
</evidence>
<keyword evidence="4 9" id="KW-0812">Transmembrane</keyword>
<evidence type="ECO:0000259" key="11">
    <source>
        <dbReference type="PROSITE" id="PS50929"/>
    </source>
</evidence>
<gene>
    <name evidence="12" type="primary">apxIB_2</name>
    <name evidence="12" type="ORF">PSJ8397_03011</name>
</gene>
<keyword evidence="5" id="KW-0547">Nucleotide-binding</keyword>
<dbReference type="InterPro" id="IPR039421">
    <property type="entry name" value="Type_1_exporter"/>
</dbReference>
<comment type="subcellular location">
    <subcellularLocation>
        <location evidence="1">Cell membrane</location>
        <topology evidence="1">Multi-pass membrane protein</topology>
    </subcellularLocation>
</comment>
<evidence type="ECO:0000256" key="4">
    <source>
        <dbReference type="ARBA" id="ARBA00022692"/>
    </source>
</evidence>
<dbReference type="Gene3D" id="3.90.70.10">
    <property type="entry name" value="Cysteine proteinases"/>
    <property type="match status" value="1"/>
</dbReference>
<dbReference type="OrthoDB" id="9808328at2"/>
<reference evidence="12 13" key="1">
    <citation type="submission" date="2017-03" db="EMBL/GenBank/DDBJ databases">
        <authorList>
            <person name="Afonso C.L."/>
            <person name="Miller P.J."/>
            <person name="Scott M.A."/>
            <person name="Spackman E."/>
            <person name="Goraichik I."/>
            <person name="Dimitrov K.M."/>
            <person name="Suarez D.L."/>
            <person name="Swayne D.E."/>
        </authorList>
    </citation>
    <scope>NUCLEOTIDE SEQUENCE [LARGE SCALE GENOMIC DNA]</scope>
    <source>
        <strain evidence="12 13">CECT 8397</strain>
    </source>
</reference>
<feature type="domain" description="ABC transporter" evidence="10">
    <location>
        <begin position="480"/>
        <end position="712"/>
    </location>
</feature>
<evidence type="ECO:0000256" key="7">
    <source>
        <dbReference type="ARBA" id="ARBA00022989"/>
    </source>
</evidence>
<dbReference type="Gene3D" id="3.40.50.300">
    <property type="entry name" value="P-loop containing nucleotide triphosphate hydrolases"/>
    <property type="match status" value="1"/>
</dbReference>
<dbReference type="GO" id="GO:0005524">
    <property type="term" value="F:ATP binding"/>
    <property type="evidence" value="ECO:0007669"/>
    <property type="project" value="UniProtKB-KW"/>
</dbReference>
<evidence type="ECO:0000256" key="8">
    <source>
        <dbReference type="ARBA" id="ARBA00023136"/>
    </source>
</evidence>
<dbReference type="SMART" id="SM00382">
    <property type="entry name" value="AAA"/>
    <property type="match status" value="1"/>
</dbReference>
<keyword evidence="3" id="KW-1003">Cell membrane</keyword>
<feature type="transmembrane region" description="Helical" evidence="9">
    <location>
        <begin position="202"/>
        <end position="222"/>
    </location>
</feature>
<dbReference type="PANTHER" id="PTHR43394:SF1">
    <property type="entry name" value="ATP-BINDING CASSETTE SUB-FAMILY B MEMBER 10, MITOCHONDRIAL"/>
    <property type="match status" value="1"/>
</dbReference>
<dbReference type="GO" id="GO:0016887">
    <property type="term" value="F:ATP hydrolysis activity"/>
    <property type="evidence" value="ECO:0007669"/>
    <property type="project" value="InterPro"/>
</dbReference>
<dbReference type="PROSITE" id="PS50929">
    <property type="entry name" value="ABC_TM1F"/>
    <property type="match status" value="1"/>
</dbReference>